<dbReference type="OrthoDB" id="202783at2157"/>
<proteinExistence type="predicted"/>
<dbReference type="PATRIC" id="fig|1227496.3.peg.1600"/>
<sequence>MDFEIVPRESHADPSPGYRNRVTEFITFSVGYSVMNRALPIAVTVGVSIGTAVAALGQSAWVVVISVSALYTGWSYFVARDPALLSLEGLSFEDTEDSIGYAVGLFGGSVFGVGIYDLSVVAFVGYIGAIGFLVTASAAYRLEQAAPRS</sequence>
<evidence type="ECO:0000313" key="2">
    <source>
        <dbReference type="EMBL" id="ELY68184.1"/>
    </source>
</evidence>
<feature type="transmembrane region" description="Helical" evidence="1">
    <location>
        <begin position="61"/>
        <end position="79"/>
    </location>
</feature>
<protein>
    <submittedName>
        <fullName evidence="2">Uncharacterized protein</fullName>
    </submittedName>
</protein>
<organism evidence="2 3">
    <name type="scientific">Natrinema versiforme JCM 10478</name>
    <dbReference type="NCBI Taxonomy" id="1227496"/>
    <lineage>
        <taxon>Archaea</taxon>
        <taxon>Methanobacteriati</taxon>
        <taxon>Methanobacteriota</taxon>
        <taxon>Stenosarchaea group</taxon>
        <taxon>Halobacteria</taxon>
        <taxon>Halobacteriales</taxon>
        <taxon>Natrialbaceae</taxon>
        <taxon>Natrinema</taxon>
    </lineage>
</organism>
<dbReference type="Proteomes" id="UP000011632">
    <property type="component" value="Unassembled WGS sequence"/>
</dbReference>
<keyword evidence="1" id="KW-1133">Transmembrane helix</keyword>
<dbReference type="AlphaFoldDB" id="L9Y273"/>
<dbReference type="STRING" id="1227496.C489_07910"/>
<evidence type="ECO:0000256" key="1">
    <source>
        <dbReference type="SAM" id="Phobius"/>
    </source>
</evidence>
<dbReference type="EMBL" id="AOID01000025">
    <property type="protein sequence ID" value="ELY68184.1"/>
    <property type="molecule type" value="Genomic_DNA"/>
</dbReference>
<evidence type="ECO:0000313" key="3">
    <source>
        <dbReference type="Proteomes" id="UP000011632"/>
    </source>
</evidence>
<feature type="transmembrane region" description="Helical" evidence="1">
    <location>
        <begin position="123"/>
        <end position="142"/>
    </location>
</feature>
<reference evidence="2 3" key="1">
    <citation type="journal article" date="2014" name="PLoS Genet.">
        <title>Phylogenetically driven sequencing of extremely halophilic archaea reveals strategies for static and dynamic osmo-response.</title>
        <authorList>
            <person name="Becker E.A."/>
            <person name="Seitzer P.M."/>
            <person name="Tritt A."/>
            <person name="Larsen D."/>
            <person name="Krusor M."/>
            <person name="Yao A.I."/>
            <person name="Wu D."/>
            <person name="Madern D."/>
            <person name="Eisen J.A."/>
            <person name="Darling A.E."/>
            <person name="Facciotti M.T."/>
        </authorList>
    </citation>
    <scope>NUCLEOTIDE SEQUENCE [LARGE SCALE GENOMIC DNA]</scope>
    <source>
        <strain evidence="2 3">JCM 10478</strain>
    </source>
</reference>
<keyword evidence="3" id="KW-1185">Reference proteome</keyword>
<accession>L9Y273</accession>
<feature type="transmembrane region" description="Helical" evidence="1">
    <location>
        <begin position="38"/>
        <end position="56"/>
    </location>
</feature>
<feature type="transmembrane region" description="Helical" evidence="1">
    <location>
        <begin position="99"/>
        <end position="116"/>
    </location>
</feature>
<name>L9Y273_9EURY</name>
<keyword evidence="1" id="KW-0812">Transmembrane</keyword>
<gene>
    <name evidence="2" type="ORF">C489_07910</name>
</gene>
<comment type="caution">
    <text evidence="2">The sequence shown here is derived from an EMBL/GenBank/DDBJ whole genome shotgun (WGS) entry which is preliminary data.</text>
</comment>
<keyword evidence="1" id="KW-0472">Membrane</keyword>